<dbReference type="GO" id="GO:0000184">
    <property type="term" value="P:nuclear-transcribed mRNA catabolic process, nonsense-mediated decay"/>
    <property type="evidence" value="ECO:0007669"/>
    <property type="project" value="UniProtKB-KW"/>
</dbReference>
<dbReference type="Pfam" id="PF03467">
    <property type="entry name" value="Smg4_UPF3"/>
    <property type="match status" value="1"/>
</dbReference>
<dbReference type="InterPro" id="IPR039722">
    <property type="entry name" value="Upf3"/>
</dbReference>
<feature type="compositionally biased region" description="Basic and acidic residues" evidence="6">
    <location>
        <begin position="355"/>
        <end position="372"/>
    </location>
</feature>
<dbReference type="Pfam" id="PF00076">
    <property type="entry name" value="RRM_1"/>
    <property type="match status" value="1"/>
</dbReference>
<dbReference type="EMBL" id="ML977673">
    <property type="protein sequence ID" value="KAF1994061.1"/>
    <property type="molecule type" value="Genomic_DNA"/>
</dbReference>
<dbReference type="InterPro" id="IPR012677">
    <property type="entry name" value="Nucleotide-bd_a/b_plait_sf"/>
</dbReference>
<dbReference type="SMART" id="SM00360">
    <property type="entry name" value="RRM"/>
    <property type="match status" value="1"/>
</dbReference>
<keyword evidence="9" id="KW-1185">Reference proteome</keyword>
<feature type="compositionally biased region" description="Basic and acidic residues" evidence="6">
    <location>
        <begin position="194"/>
        <end position="230"/>
    </location>
</feature>
<keyword evidence="5" id="KW-0694">RNA-binding</keyword>
<feature type="region of interest" description="Disordered" evidence="6">
    <location>
        <begin position="15"/>
        <end position="34"/>
    </location>
</feature>
<feature type="region of interest" description="Disordered" evidence="6">
    <location>
        <begin position="168"/>
        <end position="187"/>
    </location>
</feature>
<dbReference type="GO" id="GO:0003729">
    <property type="term" value="F:mRNA binding"/>
    <property type="evidence" value="ECO:0007669"/>
    <property type="project" value="TreeGrafter"/>
</dbReference>
<dbReference type="InterPro" id="IPR035979">
    <property type="entry name" value="RBD_domain_sf"/>
</dbReference>
<feature type="region of interest" description="Disordered" evidence="6">
    <location>
        <begin position="553"/>
        <end position="625"/>
    </location>
</feature>
<feature type="compositionally biased region" description="Low complexity" evidence="6">
    <location>
        <begin position="596"/>
        <end position="625"/>
    </location>
</feature>
<dbReference type="PROSITE" id="PS50102">
    <property type="entry name" value="RRM"/>
    <property type="match status" value="1"/>
</dbReference>
<dbReference type="InterPro" id="IPR000504">
    <property type="entry name" value="RRM_dom"/>
</dbReference>
<sequence length="625" mass="64854">MAPPAGVNGVLPAAILQKNAPNSTPRGPKPPSPRMKLICRRLPPGLTQAEFEAVIGDDWKMGAGRVDWFMYKRGKISKDAAKPSKPSKAYFHVTQQQYITALGNVVRQSSFLDATKSFQDPALVGPPVVEFAPYHRVFTGKKRTDNRQGTIDQDPEFKAFLESLTNPITKPTGIDAQTEKPGKVTTTPLIEALREKKANKDKAKAAAKHGRGESKDDAGGEKKMLNKSGKDVATTGADKGRKLSKNDKATKEAVKVLNKMASASKDASASTSSEKAASSASSPAPERKRGNALNAKAMLQRDLGIGPAANRRRGAKKDAGSAAQDAAQTTEDTKQKAKDPAPPVVAAAASAEKSVPPKKEPGSKPSRAERRAYKASLTDRTNTKNMGEDVKSPTKAAAAPAPTILKKPQNAPNPTPKGPIASREPPTEPAAARSQTGAAPVAPSTKAGASLGESAGRASKAAQPAATNPTPGATSRQAFLKHANPSQGITEPLIEEALKPFGTVEKVEIDKRKGFAYVDFAEPEGLQKAMAASPIKVAQGAVQVLERKEKVVRNRAPHPGPPTGPHIGTHGPPTGPSRGRGGFAGRGRGRGGARGGAHVPAGAGAADTPPAASAPGPVSPTGAAT</sequence>
<keyword evidence="4" id="KW-0539">Nucleus</keyword>
<feature type="domain" description="RRM" evidence="7">
    <location>
        <begin position="476"/>
        <end position="556"/>
    </location>
</feature>
<dbReference type="Proteomes" id="UP000799779">
    <property type="component" value="Unassembled WGS sequence"/>
</dbReference>
<dbReference type="FunFam" id="3.30.70.330:FF:000637">
    <property type="entry name" value="Nonsense-mediated mRNA decay protein Upf3, putative"/>
    <property type="match status" value="1"/>
</dbReference>
<evidence type="ECO:0000259" key="7">
    <source>
        <dbReference type="PROSITE" id="PS50102"/>
    </source>
</evidence>
<evidence type="ECO:0000313" key="9">
    <source>
        <dbReference type="Proteomes" id="UP000799779"/>
    </source>
</evidence>
<dbReference type="AlphaFoldDB" id="A0A6A5W1N4"/>
<evidence type="ECO:0000256" key="4">
    <source>
        <dbReference type="ARBA" id="ARBA00023242"/>
    </source>
</evidence>
<reference evidence="8" key="1">
    <citation type="journal article" date="2020" name="Stud. Mycol.">
        <title>101 Dothideomycetes genomes: a test case for predicting lifestyles and emergence of pathogens.</title>
        <authorList>
            <person name="Haridas S."/>
            <person name="Albert R."/>
            <person name="Binder M."/>
            <person name="Bloem J."/>
            <person name="Labutti K."/>
            <person name="Salamov A."/>
            <person name="Andreopoulos B."/>
            <person name="Baker S."/>
            <person name="Barry K."/>
            <person name="Bills G."/>
            <person name="Bluhm B."/>
            <person name="Cannon C."/>
            <person name="Castanera R."/>
            <person name="Culley D."/>
            <person name="Daum C."/>
            <person name="Ezra D."/>
            <person name="Gonzalez J."/>
            <person name="Henrissat B."/>
            <person name="Kuo A."/>
            <person name="Liang C."/>
            <person name="Lipzen A."/>
            <person name="Lutzoni F."/>
            <person name="Magnuson J."/>
            <person name="Mondo S."/>
            <person name="Nolan M."/>
            <person name="Ohm R."/>
            <person name="Pangilinan J."/>
            <person name="Park H.-J."/>
            <person name="Ramirez L."/>
            <person name="Alfaro M."/>
            <person name="Sun H."/>
            <person name="Tritt A."/>
            <person name="Yoshinaga Y."/>
            <person name="Zwiers L.-H."/>
            <person name="Turgeon B."/>
            <person name="Goodwin S."/>
            <person name="Spatafora J."/>
            <person name="Crous P."/>
            <person name="Grigoriev I."/>
        </authorList>
    </citation>
    <scope>NUCLEOTIDE SEQUENCE</scope>
    <source>
        <strain evidence="8">CBS 123094</strain>
    </source>
</reference>
<comment type="similarity">
    <text evidence="2">Belongs to the RENT3 family.</text>
</comment>
<evidence type="ECO:0000256" key="6">
    <source>
        <dbReference type="SAM" id="MobiDB-lite"/>
    </source>
</evidence>
<comment type="subcellular location">
    <subcellularLocation>
        <location evidence="1">Nucleus</location>
    </subcellularLocation>
</comment>
<gene>
    <name evidence="8" type="ORF">P154DRAFT_40238</name>
</gene>
<keyword evidence="3" id="KW-0866">Nonsense-mediated mRNA decay</keyword>
<evidence type="ECO:0000256" key="3">
    <source>
        <dbReference type="ARBA" id="ARBA00023161"/>
    </source>
</evidence>
<dbReference type="GO" id="GO:0005730">
    <property type="term" value="C:nucleolus"/>
    <property type="evidence" value="ECO:0007669"/>
    <property type="project" value="TreeGrafter"/>
</dbReference>
<organism evidence="8 9">
    <name type="scientific">Amniculicola lignicola CBS 123094</name>
    <dbReference type="NCBI Taxonomy" id="1392246"/>
    <lineage>
        <taxon>Eukaryota</taxon>
        <taxon>Fungi</taxon>
        <taxon>Dikarya</taxon>
        <taxon>Ascomycota</taxon>
        <taxon>Pezizomycotina</taxon>
        <taxon>Dothideomycetes</taxon>
        <taxon>Pleosporomycetidae</taxon>
        <taxon>Pleosporales</taxon>
        <taxon>Amniculicolaceae</taxon>
        <taxon>Amniculicola</taxon>
    </lineage>
</organism>
<evidence type="ECO:0000313" key="8">
    <source>
        <dbReference type="EMBL" id="KAF1994061.1"/>
    </source>
</evidence>
<dbReference type="SUPFAM" id="SSF54928">
    <property type="entry name" value="RNA-binding domain, RBD"/>
    <property type="match status" value="2"/>
</dbReference>
<evidence type="ECO:0000256" key="2">
    <source>
        <dbReference type="ARBA" id="ARBA00005991"/>
    </source>
</evidence>
<feature type="compositionally biased region" description="Low complexity" evidence="6">
    <location>
        <begin position="344"/>
        <end position="354"/>
    </location>
</feature>
<feature type="region of interest" description="Disordered" evidence="6">
    <location>
        <begin position="194"/>
        <end position="487"/>
    </location>
</feature>
<dbReference type="OrthoDB" id="18087at2759"/>
<feature type="compositionally biased region" description="Low complexity" evidence="6">
    <location>
        <begin position="261"/>
        <end position="284"/>
    </location>
</feature>
<dbReference type="GO" id="GO:0005737">
    <property type="term" value="C:cytoplasm"/>
    <property type="evidence" value="ECO:0007669"/>
    <property type="project" value="TreeGrafter"/>
</dbReference>
<proteinExistence type="inferred from homology"/>
<evidence type="ECO:0000256" key="5">
    <source>
        <dbReference type="PROSITE-ProRule" id="PRU00176"/>
    </source>
</evidence>
<dbReference type="PANTHER" id="PTHR13112">
    <property type="entry name" value="UPF3 REGULATOR OF NONSENSE TRANSCRIPTS-LIKE PROTEIN"/>
    <property type="match status" value="1"/>
</dbReference>
<name>A0A6A5W1N4_9PLEO</name>
<dbReference type="GO" id="GO:0045727">
    <property type="term" value="P:positive regulation of translation"/>
    <property type="evidence" value="ECO:0007669"/>
    <property type="project" value="TreeGrafter"/>
</dbReference>
<feature type="compositionally biased region" description="Basic and acidic residues" evidence="6">
    <location>
        <begin position="238"/>
        <end position="254"/>
    </location>
</feature>
<feature type="compositionally biased region" description="Gly residues" evidence="6">
    <location>
        <begin position="578"/>
        <end position="595"/>
    </location>
</feature>
<feature type="compositionally biased region" description="Polar residues" evidence="6">
    <location>
        <begin position="465"/>
        <end position="477"/>
    </location>
</feature>
<dbReference type="InterPro" id="IPR005120">
    <property type="entry name" value="UPF3_dom"/>
</dbReference>
<dbReference type="CDD" id="cd12455">
    <property type="entry name" value="RRM_like_Smg4_UPF3"/>
    <property type="match status" value="1"/>
</dbReference>
<protein>
    <recommendedName>
        <fullName evidence="7">RRM domain-containing protein</fullName>
    </recommendedName>
</protein>
<evidence type="ECO:0000256" key="1">
    <source>
        <dbReference type="ARBA" id="ARBA00004123"/>
    </source>
</evidence>
<dbReference type="Gene3D" id="3.30.70.330">
    <property type="match status" value="2"/>
</dbReference>
<dbReference type="PANTHER" id="PTHR13112:SF0">
    <property type="entry name" value="FI21285P1"/>
    <property type="match status" value="1"/>
</dbReference>
<feature type="compositionally biased region" description="Low complexity" evidence="6">
    <location>
        <begin position="393"/>
        <end position="408"/>
    </location>
</feature>
<accession>A0A6A5W1N4</accession>
<dbReference type="CDD" id="cd00590">
    <property type="entry name" value="RRM_SF"/>
    <property type="match status" value="1"/>
</dbReference>